<proteinExistence type="inferred from homology"/>
<comment type="caution">
    <text evidence="3">The sequence shown here is derived from an EMBL/GenBank/DDBJ whole genome shotgun (WGS) entry which is preliminary data.</text>
</comment>
<dbReference type="Gene3D" id="6.10.10.120">
    <property type="entry name" value="Antitoxin ParD1-like"/>
    <property type="match status" value="1"/>
</dbReference>
<name>A0A3S2VQT5_9PROT</name>
<keyword evidence="2" id="KW-1277">Toxin-antitoxin system</keyword>
<dbReference type="GO" id="GO:0006355">
    <property type="term" value="P:regulation of DNA-templated transcription"/>
    <property type="evidence" value="ECO:0007669"/>
    <property type="project" value="InterPro"/>
</dbReference>
<dbReference type="SUPFAM" id="SSF47598">
    <property type="entry name" value="Ribbon-helix-helix"/>
    <property type="match status" value="1"/>
</dbReference>
<dbReference type="EMBL" id="SADE01000002">
    <property type="protein sequence ID" value="RVU36795.1"/>
    <property type="molecule type" value="Genomic_DNA"/>
</dbReference>
<accession>A0A3S2VQT5</accession>
<gene>
    <name evidence="3" type="ORF">EOI86_16660</name>
</gene>
<dbReference type="OrthoDB" id="514770at2"/>
<dbReference type="NCBIfam" id="TIGR02606">
    <property type="entry name" value="antidote_CC2985"/>
    <property type="match status" value="1"/>
</dbReference>
<evidence type="ECO:0000313" key="3">
    <source>
        <dbReference type="EMBL" id="RVU36795.1"/>
    </source>
</evidence>
<organism evidence="3 4">
    <name type="scientific">Hwanghaeella grinnelliae</name>
    <dbReference type="NCBI Taxonomy" id="2500179"/>
    <lineage>
        <taxon>Bacteria</taxon>
        <taxon>Pseudomonadati</taxon>
        <taxon>Pseudomonadota</taxon>
        <taxon>Alphaproteobacteria</taxon>
        <taxon>Rhodospirillales</taxon>
        <taxon>Rhodospirillaceae</taxon>
        <taxon>Hwanghaeella</taxon>
    </lineage>
</organism>
<evidence type="ECO:0000256" key="1">
    <source>
        <dbReference type="ARBA" id="ARBA00008580"/>
    </source>
</evidence>
<evidence type="ECO:0000256" key="2">
    <source>
        <dbReference type="ARBA" id="ARBA00022649"/>
    </source>
</evidence>
<protein>
    <submittedName>
        <fullName evidence="3">Type II toxin-antitoxin system ParD family antitoxin</fullName>
    </submittedName>
</protein>
<dbReference type="PANTHER" id="PTHR36582">
    <property type="entry name" value="ANTITOXIN PARD"/>
    <property type="match status" value="1"/>
</dbReference>
<keyword evidence="4" id="KW-1185">Reference proteome</keyword>
<dbReference type="RefSeq" id="WP_127766271.1">
    <property type="nucleotide sequence ID" value="NZ_SADE01000002.1"/>
</dbReference>
<dbReference type="InterPro" id="IPR038296">
    <property type="entry name" value="ParD_sf"/>
</dbReference>
<dbReference type="AlphaFoldDB" id="A0A3S2VQT5"/>
<dbReference type="PANTHER" id="PTHR36582:SF2">
    <property type="entry name" value="ANTITOXIN PARD"/>
    <property type="match status" value="1"/>
</dbReference>
<dbReference type="CDD" id="cd22231">
    <property type="entry name" value="RHH_NikR_HicB-like"/>
    <property type="match status" value="1"/>
</dbReference>
<dbReference type="Proteomes" id="UP000287447">
    <property type="component" value="Unassembled WGS sequence"/>
</dbReference>
<sequence length="93" mass="10345">MSRIQKRTISLPAEHADFVDELVSSGAYASASEVVRAGLRALQERDAAVERWLREEVAPVYDAMHEDPSRAIPTADAFAEVRKRHAKRADKAV</sequence>
<dbReference type="InterPro" id="IPR022789">
    <property type="entry name" value="ParD"/>
</dbReference>
<dbReference type="Pfam" id="PF03693">
    <property type="entry name" value="ParD_antitoxin"/>
    <property type="match status" value="1"/>
</dbReference>
<comment type="similarity">
    <text evidence="1">Belongs to the ParD antitoxin family.</text>
</comment>
<reference evidence="4" key="1">
    <citation type="submission" date="2019-01" db="EMBL/GenBank/DDBJ databases">
        <title>Gri0909 isolated from a small marine red alga.</title>
        <authorList>
            <person name="Kim J."/>
            <person name="Jeong S.E."/>
            <person name="Jeon C.O."/>
        </authorList>
    </citation>
    <scope>NUCLEOTIDE SEQUENCE [LARGE SCALE GENOMIC DNA]</scope>
    <source>
        <strain evidence="4">Gri0909</strain>
    </source>
</reference>
<evidence type="ECO:0000313" key="4">
    <source>
        <dbReference type="Proteomes" id="UP000287447"/>
    </source>
</evidence>
<dbReference type="InterPro" id="IPR010985">
    <property type="entry name" value="Ribbon_hlx_hlx"/>
</dbReference>